<evidence type="ECO:0000313" key="1">
    <source>
        <dbReference type="EMBL" id="MBB4143227.1"/>
    </source>
</evidence>
<dbReference type="RefSeq" id="WP_165132906.1">
    <property type="nucleotide sequence ID" value="NZ_CP049250.1"/>
</dbReference>
<dbReference type="AlphaFoldDB" id="A0A7W6LHD5"/>
<dbReference type="EMBL" id="JACIEC010000001">
    <property type="protein sequence ID" value="MBB4143227.1"/>
    <property type="molecule type" value="Genomic_DNA"/>
</dbReference>
<sequence length="447" mass="50854">MSDNQEEFDALSQAARSFVDEHGKNADRLFNFCENFMHDWREKRGTRGANDNRLVNDVFRWTMNRYNRPRYQPRRSREERASTFLLTPGAYQMSAEDFGRASVRNAARITGQSKSTVGRHLVRHGIAPRRDAKIKKLTKTTQQLVRILDATFDRQAAGILQLERLGTALWDAGETRHVPPTTQASRKKKLTELLAEISGAGVGYNIVTIGDVCGVFHGRRFRSLGEASTWIADAQRLGRYPAIRQPEPIAVPAARDYFWADPFVRDVMAIIEMGVTGHFYPIEKLDAIYRFERLLTDMTPVLPWLERAHHSFAGDDMAENLSTLADKINDPAVRKATRRLAKIMRDLKNFMGPLPTSFDAFQNVDMVLSVMDKTAEASPESFARLAYIRESFAMSGDDYLEARGRLSRMLVLEKSGEWQAPDSETLSHYLPEVVREVEVGDENDMPY</sequence>
<accession>A0A7W6LHD5</accession>
<comment type="caution">
    <text evidence="1">The sequence shown here is derived from an EMBL/GenBank/DDBJ whole genome shotgun (WGS) entry which is preliminary data.</text>
</comment>
<reference evidence="1 2" key="1">
    <citation type="submission" date="2020-08" db="EMBL/GenBank/DDBJ databases">
        <title>Genomic Encyclopedia of Type Strains, Phase IV (KMG-IV): sequencing the most valuable type-strain genomes for metagenomic binning, comparative biology and taxonomic classification.</title>
        <authorList>
            <person name="Goeker M."/>
        </authorList>
    </citation>
    <scope>NUCLEOTIDE SEQUENCE [LARGE SCALE GENOMIC DNA]</scope>
    <source>
        <strain evidence="1 2">DSM 29514</strain>
    </source>
</reference>
<gene>
    <name evidence="1" type="ORF">GGQ72_001726</name>
</gene>
<name>A0A7W6LHD5_9HYPH</name>
<dbReference type="Proteomes" id="UP000519897">
    <property type="component" value="Unassembled WGS sequence"/>
</dbReference>
<keyword evidence="2" id="KW-1185">Reference proteome</keyword>
<protein>
    <submittedName>
        <fullName evidence="1">Uncharacterized protein</fullName>
    </submittedName>
</protein>
<organism evidence="1 2">
    <name type="scientific">Rhizobium rhizoryzae</name>
    <dbReference type="NCBI Taxonomy" id="451876"/>
    <lineage>
        <taxon>Bacteria</taxon>
        <taxon>Pseudomonadati</taxon>
        <taxon>Pseudomonadota</taxon>
        <taxon>Alphaproteobacteria</taxon>
        <taxon>Hyphomicrobiales</taxon>
        <taxon>Rhizobiaceae</taxon>
        <taxon>Rhizobium/Agrobacterium group</taxon>
        <taxon>Rhizobium</taxon>
    </lineage>
</organism>
<evidence type="ECO:0000313" key="2">
    <source>
        <dbReference type="Proteomes" id="UP000519897"/>
    </source>
</evidence>
<proteinExistence type="predicted"/>